<dbReference type="GO" id="GO:0003677">
    <property type="term" value="F:DNA binding"/>
    <property type="evidence" value="ECO:0007669"/>
    <property type="project" value="InterPro"/>
</dbReference>
<dbReference type="RefSeq" id="WP_006257678.1">
    <property type="nucleotide sequence ID" value="NZ_BCMQ01000001.1"/>
</dbReference>
<dbReference type="EMBL" id="CP013690">
    <property type="protein sequence ID" value="ALU25837.1"/>
    <property type="molecule type" value="Genomic_DNA"/>
</dbReference>
<dbReference type="PANTHER" id="PTHR43133:SF51">
    <property type="entry name" value="RNA POLYMERASE SIGMA FACTOR"/>
    <property type="match status" value="1"/>
</dbReference>
<dbReference type="eggNOG" id="COG1595">
    <property type="taxonomic scope" value="Bacteria"/>
</dbReference>
<name>A0A0U2N3L9_9FLAO</name>
<dbReference type="KEGG" id="mod:AS202_06645"/>
<dbReference type="SUPFAM" id="SSF88946">
    <property type="entry name" value="Sigma2 domain of RNA polymerase sigma factors"/>
    <property type="match status" value="1"/>
</dbReference>
<keyword evidence="2" id="KW-0805">Transcription regulation</keyword>
<evidence type="ECO:0000256" key="2">
    <source>
        <dbReference type="ARBA" id="ARBA00023015"/>
    </source>
</evidence>
<keyword evidence="4" id="KW-0804">Transcription</keyword>
<dbReference type="NCBIfam" id="TIGR02937">
    <property type="entry name" value="sigma70-ECF"/>
    <property type="match status" value="1"/>
</dbReference>
<organism evidence="5 6">
    <name type="scientific">Myroides odoratimimus</name>
    <dbReference type="NCBI Taxonomy" id="76832"/>
    <lineage>
        <taxon>Bacteria</taxon>
        <taxon>Pseudomonadati</taxon>
        <taxon>Bacteroidota</taxon>
        <taxon>Flavobacteriia</taxon>
        <taxon>Flavobacteriales</taxon>
        <taxon>Flavobacteriaceae</taxon>
        <taxon>Myroides</taxon>
    </lineage>
</organism>
<dbReference type="InterPro" id="IPR014284">
    <property type="entry name" value="RNA_pol_sigma-70_dom"/>
</dbReference>
<dbReference type="CDD" id="cd06171">
    <property type="entry name" value="Sigma70_r4"/>
    <property type="match status" value="1"/>
</dbReference>
<proteinExistence type="inferred from homology"/>
<evidence type="ECO:0000256" key="4">
    <source>
        <dbReference type="ARBA" id="ARBA00023163"/>
    </source>
</evidence>
<dbReference type="InterPro" id="IPR039425">
    <property type="entry name" value="RNA_pol_sigma-70-like"/>
</dbReference>
<dbReference type="Gene3D" id="1.10.1740.10">
    <property type="match status" value="1"/>
</dbReference>
<dbReference type="Gene3D" id="1.10.10.10">
    <property type="entry name" value="Winged helix-like DNA-binding domain superfamily/Winged helix DNA-binding domain"/>
    <property type="match status" value="1"/>
</dbReference>
<dbReference type="InterPro" id="IPR036388">
    <property type="entry name" value="WH-like_DNA-bd_sf"/>
</dbReference>
<accession>A0A0U2N3L9</accession>
<dbReference type="GeneID" id="66974469"/>
<evidence type="ECO:0000256" key="3">
    <source>
        <dbReference type="ARBA" id="ARBA00023082"/>
    </source>
</evidence>
<dbReference type="AlphaFoldDB" id="A0A0U2N3L9"/>
<evidence type="ECO:0000313" key="6">
    <source>
        <dbReference type="Proteomes" id="UP000069030"/>
    </source>
</evidence>
<gene>
    <name evidence="5" type="ORF">AS202_06645</name>
</gene>
<dbReference type="InterPro" id="IPR007627">
    <property type="entry name" value="RNA_pol_sigma70_r2"/>
</dbReference>
<evidence type="ECO:0000313" key="5">
    <source>
        <dbReference type="EMBL" id="ALU25837.1"/>
    </source>
</evidence>
<dbReference type="GO" id="GO:0006352">
    <property type="term" value="P:DNA-templated transcription initiation"/>
    <property type="evidence" value="ECO:0007669"/>
    <property type="project" value="InterPro"/>
</dbReference>
<dbReference type="InterPro" id="IPR013249">
    <property type="entry name" value="RNA_pol_sigma70_r4_t2"/>
</dbReference>
<dbReference type="SUPFAM" id="SSF88659">
    <property type="entry name" value="Sigma3 and sigma4 domains of RNA polymerase sigma factors"/>
    <property type="match status" value="1"/>
</dbReference>
<dbReference type="PANTHER" id="PTHR43133">
    <property type="entry name" value="RNA POLYMERASE ECF-TYPE SIGMA FACTO"/>
    <property type="match status" value="1"/>
</dbReference>
<dbReference type="Pfam" id="PF08281">
    <property type="entry name" value="Sigma70_r4_2"/>
    <property type="match status" value="1"/>
</dbReference>
<reference evidence="5 6" key="1">
    <citation type="journal article" date="2016" name="J. Zhejiang Univ. Sci. B">
        <title>Antibiotic resistance mechanisms of Myroides sp.</title>
        <authorList>
            <person name="Hu S."/>
            <person name="Yuan S."/>
            <person name="Qu H."/>
            <person name="Jiang T."/>
            <person name="Zhou Y."/>
            <person name="Wang M."/>
            <person name="Ming D."/>
        </authorList>
    </citation>
    <scope>NUCLEOTIDE SEQUENCE [LARGE SCALE GENOMIC DNA]</scope>
    <source>
        <strain evidence="5 6">PR63039</strain>
    </source>
</reference>
<dbReference type="Pfam" id="PF04542">
    <property type="entry name" value="Sigma70_r2"/>
    <property type="match status" value="1"/>
</dbReference>
<keyword evidence="3" id="KW-0731">Sigma factor</keyword>
<dbReference type="Proteomes" id="UP000069030">
    <property type="component" value="Chromosome"/>
</dbReference>
<dbReference type="InterPro" id="IPR013324">
    <property type="entry name" value="RNA_pol_sigma_r3/r4-like"/>
</dbReference>
<protein>
    <submittedName>
        <fullName evidence="5">RNA polymerase subunit sigma-70</fullName>
    </submittedName>
</protein>
<comment type="similarity">
    <text evidence="1">Belongs to the sigma-70 factor family. ECF subfamily.</text>
</comment>
<sequence length="193" mass="22555">MKFNSQNSNFAAMTDEELVQFIVHSSNTNLFGILYDRYAQKVYAKCIGFAESRDVAEDLTQDIFVKLYLNLKNFRGDSKFSTWLYSFAYNHCVNYSRLVLKKKRNEETLDDENQYALSVEDEISDEEIFSLSVDRLQESLVRLDPEDKIVLLMKYQDDKSIKEISTLLDLGESAVKMRLHRAKKKIVEIYNSL</sequence>
<dbReference type="GO" id="GO:0016987">
    <property type="term" value="F:sigma factor activity"/>
    <property type="evidence" value="ECO:0007669"/>
    <property type="project" value="UniProtKB-KW"/>
</dbReference>
<dbReference type="InterPro" id="IPR013325">
    <property type="entry name" value="RNA_pol_sigma_r2"/>
</dbReference>
<evidence type="ECO:0000256" key="1">
    <source>
        <dbReference type="ARBA" id="ARBA00010641"/>
    </source>
</evidence>